<accession>A0A1H6VCX3</accession>
<dbReference type="InterPro" id="IPR005184">
    <property type="entry name" value="DUF306_Meta_HslJ"/>
</dbReference>
<dbReference type="Gene3D" id="2.40.128.270">
    <property type="match status" value="2"/>
</dbReference>
<evidence type="ECO:0000256" key="1">
    <source>
        <dbReference type="SAM" id="SignalP"/>
    </source>
</evidence>
<dbReference type="AlphaFoldDB" id="A0A1H6VCX3"/>
<proteinExistence type="predicted"/>
<organism evidence="3 4">
    <name type="scientific">Myroides marinus</name>
    <dbReference type="NCBI Taxonomy" id="703342"/>
    <lineage>
        <taxon>Bacteria</taxon>
        <taxon>Pseudomonadati</taxon>
        <taxon>Bacteroidota</taxon>
        <taxon>Flavobacteriia</taxon>
        <taxon>Flavobacteriales</taxon>
        <taxon>Flavobacteriaceae</taxon>
        <taxon>Myroides</taxon>
    </lineage>
</organism>
<dbReference type="EMBL" id="FNYS01000008">
    <property type="protein sequence ID" value="SEI98122.1"/>
    <property type="molecule type" value="Genomic_DNA"/>
</dbReference>
<feature type="domain" description="DUF306" evidence="2">
    <location>
        <begin position="158"/>
        <end position="266"/>
    </location>
</feature>
<name>A0A1H6VCX3_9FLAO</name>
<dbReference type="Pfam" id="PF03724">
    <property type="entry name" value="META"/>
    <property type="match status" value="1"/>
</dbReference>
<evidence type="ECO:0000259" key="2">
    <source>
        <dbReference type="Pfam" id="PF03724"/>
    </source>
</evidence>
<feature type="chain" id="PRO_5010256571" evidence="1">
    <location>
        <begin position="20"/>
        <end position="275"/>
    </location>
</feature>
<evidence type="ECO:0000313" key="4">
    <source>
        <dbReference type="Proteomes" id="UP000183077"/>
    </source>
</evidence>
<dbReference type="RefSeq" id="WP_063175638.1">
    <property type="nucleotide sequence ID" value="NZ_FNYS01000008.1"/>
</dbReference>
<feature type="signal peptide" evidence="1">
    <location>
        <begin position="1"/>
        <end position="19"/>
    </location>
</feature>
<dbReference type="GeneID" id="82257230"/>
<dbReference type="InterPro" id="IPR038670">
    <property type="entry name" value="HslJ-like_sf"/>
</dbReference>
<dbReference type="Proteomes" id="UP000183077">
    <property type="component" value="Unassembled WGS sequence"/>
</dbReference>
<keyword evidence="1" id="KW-0732">Signal</keyword>
<protein>
    <submittedName>
        <fullName evidence="3">META domain-containing protein</fullName>
    </submittedName>
</protein>
<evidence type="ECO:0000313" key="3">
    <source>
        <dbReference type="EMBL" id="SEI98122.1"/>
    </source>
</evidence>
<reference evidence="3 4" key="1">
    <citation type="submission" date="2016-10" db="EMBL/GenBank/DDBJ databases">
        <authorList>
            <person name="de Groot N.N."/>
        </authorList>
    </citation>
    <scope>NUCLEOTIDE SEQUENCE [LARGE SCALE GENOMIC DNA]</scope>
    <source>
        <strain evidence="3 4">DSM 23048</strain>
    </source>
</reference>
<gene>
    <name evidence="3" type="ORF">SAMN04488018_108100</name>
</gene>
<sequence length="275" mass="31179">MKKYATSLFLCLTSLVTFAQEGSSDTQERHPLAPDGIWNVRWVLQDSSTPGSLNPTDKHIMLNREYGSSITGYSGCNVFELPVTRTTVDSKGIHMTTRFATQSKRECSTQDTYAENKFLKRISNGTITFNEVDGNLYLLTKDKIQYVFADEKLDKLAKDLRRYDWKLVQLDGETGNFRQWITFNFHNYLVEGNTGCTKFSAPFAVDAKNSTITLFAVDDAAAKSCGSSKDNATKDHFLKYFDNSTYQFSIADQTLIIYQNDKIVMKFDLAKKNSL</sequence>